<sequence length="621" mass="69299">MNARDIDAKDPGVTLDLLKTWASEALARQPDQARQLHGWEALVSGLCHAACQRARDSQFVAELGLGSDGGAGQAGDVLQDANLTESDLRRRLVFLYSRQAKETVRSIVQAKLNDELSFFHSWVVNRSCEKGGVELALSKWDWYLYCLTFETGDFLTDIRTSEPMLVQMPLDTVDLRVVAQLFNVQITVTRMFEEAMRFRPHGTAGPVGCCHLLLHKGLWTALLDVRMPEQEPQPLLDAVVEVEELPLELQGVSTDRTVLIRSYDEDRGSYMACCGQSQVCFPVERSSIKRIIFTRWDMGRAEKQAQKDREEQAARAAAASTGDPAWAAEEGARPSGSLKPLEGIPEGSLEFQVLQELVRRTATQRLSQTMGELAGRNPASVTPAAAGSASSRAGGTSTAATRNQLPTPARNETEMLPQQQQAQPEAQQQQQQQQPQLLQFQPQPRQPSHAAPQAAAQPQAPLQPQQQARPVRQHQQQEPRFIDYEEVRRLLESGSVVTALCLSEFAPDSRDERYLVVRANQWVRLNGKLDTMVHATSVQDGRKGWCSAASLIAWVAESAFEPDPSWPDSERYMGLRKGEAVLLEKIYDGQWADWGFCRNLRSRDLTGLVPLSRTRRHFYCA</sequence>
<name>A0A7S4SFP8_9DINO</name>
<dbReference type="EMBL" id="HBNR01069433">
    <property type="protein sequence ID" value="CAE4643410.1"/>
    <property type="molecule type" value="Transcribed_RNA"/>
</dbReference>
<evidence type="ECO:0000313" key="2">
    <source>
        <dbReference type="EMBL" id="CAE4643410.1"/>
    </source>
</evidence>
<organism evidence="2">
    <name type="scientific">Alexandrium monilatum</name>
    <dbReference type="NCBI Taxonomy" id="311494"/>
    <lineage>
        <taxon>Eukaryota</taxon>
        <taxon>Sar</taxon>
        <taxon>Alveolata</taxon>
        <taxon>Dinophyceae</taxon>
        <taxon>Gonyaulacales</taxon>
        <taxon>Pyrocystaceae</taxon>
        <taxon>Alexandrium</taxon>
    </lineage>
</organism>
<feature type="compositionally biased region" description="Low complexity" evidence="1">
    <location>
        <begin position="384"/>
        <end position="402"/>
    </location>
</feature>
<gene>
    <name evidence="2" type="ORF">AMON00008_LOCUS49170</name>
</gene>
<feature type="compositionally biased region" description="Low complexity" evidence="1">
    <location>
        <begin position="417"/>
        <end position="474"/>
    </location>
</feature>
<dbReference type="AlphaFoldDB" id="A0A7S4SFP8"/>
<protein>
    <submittedName>
        <fullName evidence="2">Uncharacterized protein</fullName>
    </submittedName>
</protein>
<proteinExistence type="predicted"/>
<accession>A0A7S4SFP8</accession>
<evidence type="ECO:0000256" key="1">
    <source>
        <dbReference type="SAM" id="MobiDB-lite"/>
    </source>
</evidence>
<feature type="compositionally biased region" description="Basic and acidic residues" evidence="1">
    <location>
        <begin position="302"/>
        <end position="313"/>
    </location>
</feature>
<reference evidence="2" key="1">
    <citation type="submission" date="2021-01" db="EMBL/GenBank/DDBJ databases">
        <authorList>
            <person name="Corre E."/>
            <person name="Pelletier E."/>
            <person name="Niang G."/>
            <person name="Scheremetjew M."/>
            <person name="Finn R."/>
            <person name="Kale V."/>
            <person name="Holt S."/>
            <person name="Cochrane G."/>
            <person name="Meng A."/>
            <person name="Brown T."/>
            <person name="Cohen L."/>
        </authorList>
    </citation>
    <scope>NUCLEOTIDE SEQUENCE</scope>
    <source>
        <strain evidence="2">CCMP3105</strain>
    </source>
</reference>
<feature type="region of interest" description="Disordered" evidence="1">
    <location>
        <begin position="302"/>
        <end position="343"/>
    </location>
</feature>
<feature type="region of interest" description="Disordered" evidence="1">
    <location>
        <begin position="370"/>
        <end position="478"/>
    </location>
</feature>